<dbReference type="Gene3D" id="3.90.1200.10">
    <property type="match status" value="1"/>
</dbReference>
<accession>A0A1V3C2C0</accession>
<dbReference type="InterPro" id="IPR002575">
    <property type="entry name" value="Aminoglycoside_PTrfase"/>
</dbReference>
<feature type="domain" description="Aminoglycoside phosphotransferase" evidence="1">
    <location>
        <begin position="8"/>
        <end position="75"/>
    </location>
</feature>
<sequence>MQDTAAVEWDRPAVWVHGGLHPANAVVAGGILAGVVDFGELCAGDPATDLSAAWLLLPAGAATRIFDAYAGAGRPRSAGRAGGR</sequence>
<name>A0A1V3C2C0_9ACTN</name>
<comment type="caution">
    <text evidence="2">The sequence shown here is derived from an EMBL/GenBank/DDBJ whole genome shotgun (WGS) entry which is preliminary data.</text>
</comment>
<protein>
    <recommendedName>
        <fullName evidence="1">Aminoglycoside phosphotransferase domain-containing protein</fullName>
    </recommendedName>
</protein>
<dbReference type="AlphaFoldDB" id="A0A1V3C2C0"/>
<reference evidence="3" key="1">
    <citation type="submission" date="2016-08" db="EMBL/GenBank/DDBJ databases">
        <authorList>
            <person name="Tokovenko B."/>
            <person name="Kalinowski J."/>
        </authorList>
    </citation>
    <scope>NUCLEOTIDE SEQUENCE [LARGE SCALE GENOMIC DNA]</scope>
    <source>
        <strain evidence="3">UTMC102</strain>
    </source>
</reference>
<dbReference type="InterPro" id="IPR011009">
    <property type="entry name" value="Kinase-like_dom_sf"/>
</dbReference>
<organism evidence="2 3">
    <name type="scientific">Nocardiopsis sinuspersici</name>
    <dbReference type="NCBI Taxonomy" id="501010"/>
    <lineage>
        <taxon>Bacteria</taxon>
        <taxon>Bacillati</taxon>
        <taxon>Actinomycetota</taxon>
        <taxon>Actinomycetes</taxon>
        <taxon>Streptosporangiales</taxon>
        <taxon>Nocardiopsidaceae</taxon>
        <taxon>Nocardiopsis</taxon>
    </lineage>
</organism>
<dbReference type="EMBL" id="MCOK01000001">
    <property type="protein sequence ID" value="OOC54833.1"/>
    <property type="molecule type" value="Genomic_DNA"/>
</dbReference>
<dbReference type="Proteomes" id="UP000189004">
    <property type="component" value="Unassembled WGS sequence"/>
</dbReference>
<gene>
    <name evidence="2" type="ORF">NOSIN_14320</name>
</gene>
<keyword evidence="3" id="KW-1185">Reference proteome</keyword>
<dbReference type="Pfam" id="PF01636">
    <property type="entry name" value="APH"/>
    <property type="match status" value="1"/>
</dbReference>
<evidence type="ECO:0000259" key="1">
    <source>
        <dbReference type="Pfam" id="PF01636"/>
    </source>
</evidence>
<evidence type="ECO:0000313" key="2">
    <source>
        <dbReference type="EMBL" id="OOC54833.1"/>
    </source>
</evidence>
<dbReference type="STRING" id="501010.NOSIN_14320"/>
<dbReference type="SUPFAM" id="SSF56112">
    <property type="entry name" value="Protein kinase-like (PK-like)"/>
    <property type="match status" value="1"/>
</dbReference>
<proteinExistence type="predicted"/>
<evidence type="ECO:0000313" key="3">
    <source>
        <dbReference type="Proteomes" id="UP000189004"/>
    </source>
</evidence>